<dbReference type="EMBL" id="JACVVK020000172">
    <property type="protein sequence ID" value="KAK7486881.1"/>
    <property type="molecule type" value="Genomic_DNA"/>
</dbReference>
<comment type="caution">
    <text evidence="1">The sequence shown here is derived from an EMBL/GenBank/DDBJ whole genome shotgun (WGS) entry which is preliminary data.</text>
</comment>
<dbReference type="AlphaFoldDB" id="A0ABD0KI41"/>
<evidence type="ECO:0000313" key="1">
    <source>
        <dbReference type="EMBL" id="KAK7486881.1"/>
    </source>
</evidence>
<sequence length="111" mass="12636">MINPRNCPPHPILIPMNLELTIHWRAMKRPKFDSTMKQLAPSREHPPLTMRPRLGDKICSRSIAIIGLDGQKMIKMGGHRQNRKCPLSLVMTARRSCVTLLGFRVIGLKES</sequence>
<gene>
    <name evidence="1" type="ORF">BaRGS_00021852</name>
</gene>
<keyword evidence="2" id="KW-1185">Reference proteome</keyword>
<accession>A0ABD0KI41</accession>
<evidence type="ECO:0000313" key="2">
    <source>
        <dbReference type="Proteomes" id="UP001519460"/>
    </source>
</evidence>
<dbReference type="Proteomes" id="UP001519460">
    <property type="component" value="Unassembled WGS sequence"/>
</dbReference>
<reference evidence="1 2" key="1">
    <citation type="journal article" date="2023" name="Sci. Data">
        <title>Genome assembly of the Korean intertidal mud-creeper Batillaria attramentaria.</title>
        <authorList>
            <person name="Patra A.K."/>
            <person name="Ho P.T."/>
            <person name="Jun S."/>
            <person name="Lee S.J."/>
            <person name="Kim Y."/>
            <person name="Won Y.J."/>
        </authorList>
    </citation>
    <scope>NUCLEOTIDE SEQUENCE [LARGE SCALE GENOMIC DNA]</scope>
    <source>
        <strain evidence="1">Wonlab-2016</strain>
    </source>
</reference>
<name>A0ABD0KI41_9CAEN</name>
<protein>
    <submittedName>
        <fullName evidence="1">Uncharacterized protein</fullName>
    </submittedName>
</protein>
<proteinExistence type="predicted"/>
<organism evidence="1 2">
    <name type="scientific">Batillaria attramentaria</name>
    <dbReference type="NCBI Taxonomy" id="370345"/>
    <lineage>
        <taxon>Eukaryota</taxon>
        <taxon>Metazoa</taxon>
        <taxon>Spiralia</taxon>
        <taxon>Lophotrochozoa</taxon>
        <taxon>Mollusca</taxon>
        <taxon>Gastropoda</taxon>
        <taxon>Caenogastropoda</taxon>
        <taxon>Sorbeoconcha</taxon>
        <taxon>Cerithioidea</taxon>
        <taxon>Batillariidae</taxon>
        <taxon>Batillaria</taxon>
    </lineage>
</organism>